<reference evidence="2 3" key="1">
    <citation type="submission" date="2023-07" db="EMBL/GenBank/DDBJ databases">
        <title>Sorghum-associated microbial communities from plants grown in Nebraska, USA.</title>
        <authorList>
            <person name="Schachtman D."/>
        </authorList>
    </citation>
    <scope>NUCLEOTIDE SEQUENCE [LARGE SCALE GENOMIC DNA]</scope>
    <source>
        <strain evidence="2 3">DS1027</strain>
    </source>
</reference>
<dbReference type="EMBL" id="JAVDRD010000008">
    <property type="protein sequence ID" value="MDR6512161.1"/>
    <property type="molecule type" value="Genomic_DNA"/>
</dbReference>
<proteinExistence type="predicted"/>
<comment type="caution">
    <text evidence="2">The sequence shown here is derived from an EMBL/GenBank/DDBJ whole genome shotgun (WGS) entry which is preliminary data.</text>
</comment>
<dbReference type="RefSeq" id="WP_309805813.1">
    <property type="nucleotide sequence ID" value="NZ_JAVDRD010000008.1"/>
</dbReference>
<organism evidence="2 3">
    <name type="scientific">Novosphingobium capsulatum</name>
    <dbReference type="NCBI Taxonomy" id="13688"/>
    <lineage>
        <taxon>Bacteria</taxon>
        <taxon>Pseudomonadati</taxon>
        <taxon>Pseudomonadota</taxon>
        <taxon>Alphaproteobacteria</taxon>
        <taxon>Sphingomonadales</taxon>
        <taxon>Sphingomonadaceae</taxon>
        <taxon>Novosphingobium</taxon>
    </lineage>
</organism>
<name>A0ABU1MP80_9SPHN</name>
<gene>
    <name evidence="2" type="ORF">J2792_003044</name>
</gene>
<evidence type="ECO:0000256" key="1">
    <source>
        <dbReference type="SAM" id="Phobius"/>
    </source>
</evidence>
<sequence>MATTMIDGRIEDRLAPRMNWSALMAGTVIALAIEVTLGLLGAGIGFSAINPGSASGASAGGLGLGALVWWTVSSILALAAGAYGATLVSRSRRPVDGVMHGLAIWGLTLLLTFYLLSSAVGGIVGGAFRAVGSVATAAASGASAVTPTVAKAAGVDQADVDAQVSALLDTTPNDPAAMTPEQGRKAIVAELPAMAKGGEEGRAAEQRVAMIVAAQNKISPDEAMARVEKARQQFLAAKQSAIDTAIDAGSKGADLAAGTAFALFVVMMLGASAAAAGGVAATRRNNA</sequence>
<feature type="transmembrane region" description="Helical" evidence="1">
    <location>
        <begin position="20"/>
        <end position="46"/>
    </location>
</feature>
<feature type="transmembrane region" description="Helical" evidence="1">
    <location>
        <begin position="260"/>
        <end position="281"/>
    </location>
</feature>
<keyword evidence="1" id="KW-0812">Transmembrane</keyword>
<dbReference type="Proteomes" id="UP001184150">
    <property type="component" value="Unassembled WGS sequence"/>
</dbReference>
<keyword evidence="1" id="KW-1133">Transmembrane helix</keyword>
<feature type="transmembrane region" description="Helical" evidence="1">
    <location>
        <begin position="97"/>
        <end position="116"/>
    </location>
</feature>
<keyword evidence="1" id="KW-0472">Membrane</keyword>
<evidence type="ECO:0000313" key="3">
    <source>
        <dbReference type="Proteomes" id="UP001184150"/>
    </source>
</evidence>
<keyword evidence="3" id="KW-1185">Reference proteome</keyword>
<evidence type="ECO:0000313" key="2">
    <source>
        <dbReference type="EMBL" id="MDR6512161.1"/>
    </source>
</evidence>
<evidence type="ECO:0008006" key="4">
    <source>
        <dbReference type="Google" id="ProtNLM"/>
    </source>
</evidence>
<protein>
    <recommendedName>
        <fullName evidence="4">PhnA-like protein</fullName>
    </recommendedName>
</protein>
<feature type="transmembrane region" description="Helical" evidence="1">
    <location>
        <begin position="66"/>
        <end position="85"/>
    </location>
</feature>
<accession>A0ABU1MP80</accession>